<name>A0AAJ8C030_ASPNG</name>
<reference evidence="1" key="1">
    <citation type="submission" date="2025-02" db="EMBL/GenBank/DDBJ databases">
        <authorList>
            <consortium name="NCBI Genome Project"/>
        </authorList>
    </citation>
    <scope>NUCLEOTIDE SEQUENCE</scope>
</reference>
<evidence type="ECO:0000313" key="1">
    <source>
        <dbReference type="RefSeq" id="XP_059606557.1"/>
    </source>
</evidence>
<dbReference type="VEuPathDB" id="FungiDB:An16g05250"/>
<dbReference type="RefSeq" id="XP_059606557.1">
    <property type="nucleotide sequence ID" value="XM_059745139.1"/>
</dbReference>
<dbReference type="AlphaFoldDB" id="A0AAJ8C030"/>
<organism evidence="1">
    <name type="scientific">Aspergillus niger</name>
    <dbReference type="NCBI Taxonomy" id="5061"/>
    <lineage>
        <taxon>Eukaryota</taxon>
        <taxon>Fungi</taxon>
        <taxon>Dikarya</taxon>
        <taxon>Ascomycota</taxon>
        <taxon>Pezizomycotina</taxon>
        <taxon>Eurotiomycetes</taxon>
        <taxon>Eurotiomycetidae</taxon>
        <taxon>Eurotiales</taxon>
        <taxon>Aspergillaceae</taxon>
        <taxon>Aspergillus</taxon>
        <taxon>Aspergillus subgen. Circumdati</taxon>
    </lineage>
</organism>
<reference evidence="1" key="2">
    <citation type="submission" date="2025-08" db="UniProtKB">
        <authorList>
            <consortium name="RefSeq"/>
        </authorList>
    </citation>
    <scope>IDENTIFICATION</scope>
</reference>
<sequence>MVDVVEPLAWYISGRPGFEPPGTRQGSIDCADQALQRRDAWWIMTMGLQSADQRAKITGCRDTDHDNTEGFVMSVIGKAALHVCLAREENRHSKRERRIARVDDSTLYGEHDQM</sequence>
<gene>
    <name evidence="1" type="ORF">An16g05250</name>
</gene>
<accession>A0AAJ8C030</accession>
<proteinExistence type="predicted"/>
<dbReference type="KEGG" id="ang:An16g05250"/>
<dbReference type="GeneID" id="84593426"/>
<protein>
    <submittedName>
        <fullName evidence="1">Uncharacterized protein</fullName>
    </submittedName>
</protein>